<dbReference type="SMART" id="SM00471">
    <property type="entry name" value="HDc"/>
    <property type="match status" value="1"/>
</dbReference>
<evidence type="ECO:0000259" key="5">
    <source>
        <dbReference type="PROSITE" id="PS51832"/>
    </source>
</evidence>
<dbReference type="InterPro" id="IPR052020">
    <property type="entry name" value="Cyclic_di-GMP/3'3'-cGAMP_PDE"/>
</dbReference>
<dbReference type="HOGENOM" id="CLU_000445_92_10_9"/>
<feature type="domain" description="Response regulatory" evidence="4">
    <location>
        <begin position="4"/>
        <end position="120"/>
    </location>
</feature>
<dbReference type="CDD" id="cd00077">
    <property type="entry name" value="HDc"/>
    <property type="match status" value="1"/>
</dbReference>
<dbReference type="SUPFAM" id="SSF52172">
    <property type="entry name" value="CheY-like"/>
    <property type="match status" value="1"/>
</dbReference>
<evidence type="ECO:0000313" key="6">
    <source>
        <dbReference type="EMBL" id="ESL03635.1"/>
    </source>
</evidence>
<dbReference type="PROSITE" id="PS51832">
    <property type="entry name" value="HD_GYP"/>
    <property type="match status" value="1"/>
</dbReference>
<name>V2Z9P4_9FIRM</name>
<dbReference type="SMART" id="SM00448">
    <property type="entry name" value="REC"/>
    <property type="match status" value="1"/>
</dbReference>
<gene>
    <name evidence="6" type="ORF">GCWU0000282_000799</name>
</gene>
<dbReference type="InterPro" id="IPR001789">
    <property type="entry name" value="Sig_transdc_resp-reg_receiver"/>
</dbReference>
<reference evidence="6 7" key="1">
    <citation type="submission" date="2013-06" db="EMBL/GenBank/DDBJ databases">
        <authorList>
            <person name="Weinstock G."/>
            <person name="Sodergren E."/>
            <person name="Clifton S."/>
            <person name="Fulton L."/>
            <person name="Fulton B."/>
            <person name="Courtney L."/>
            <person name="Fronick C."/>
            <person name="Harrison M."/>
            <person name="Strong C."/>
            <person name="Farmer C."/>
            <person name="Delahaunty K."/>
            <person name="Markovic C."/>
            <person name="Hall O."/>
            <person name="Minx P."/>
            <person name="Tomlinson C."/>
            <person name="Mitreva M."/>
            <person name="Nelson J."/>
            <person name="Hou S."/>
            <person name="Wollam A."/>
            <person name="Pepin K.H."/>
            <person name="Johnson M."/>
            <person name="Bhonagiri V."/>
            <person name="Nash W.E."/>
            <person name="Warren W."/>
            <person name="Chinwalla A."/>
            <person name="Mardis E.R."/>
            <person name="Wilson R.K."/>
        </authorList>
    </citation>
    <scope>NUCLEOTIDE SEQUENCE [LARGE SCALE GENOMIC DNA]</scope>
    <source>
        <strain evidence="6 7">ATCC 51271</strain>
    </source>
</reference>
<dbReference type="PANTHER" id="PTHR45228">
    <property type="entry name" value="CYCLIC DI-GMP PHOSPHODIESTERASE TM_0186-RELATED"/>
    <property type="match status" value="1"/>
</dbReference>
<sequence>MKTNILIVDDVLTSLAVMTDIVKGAGFIARPVQNVKQAMEAIEALPPDLILSDICMPDIDGYEFCEMLKANPKTADIPVIFISAMGDANSRKKGYNVGAVDFIIKPFDFDEVRLRINTHMKNLVMQRELEEYNKRLHRMMNTQIAKITDDQRYLIYGLVRLAESREDPTGTHMLNVSANSAFLAQSLQLSPEYEKYISNNFIEDIGLAAPLHDIGNLTISDRILLKRGKLTPDEMIVMKTHTEIGARTLTEVYSHNEFSRYLGMGIDIAYYHHEKWDGTGYPKGLKGKGIPISARIFSLVDVYDTLTRDKCYRDAYSHEEALEIIKGESGKSFDPSIVDIFFKIQSGIRRN</sequence>
<dbReference type="EMBL" id="ACIL03000007">
    <property type="protein sequence ID" value="ESL03635.1"/>
    <property type="molecule type" value="Genomic_DNA"/>
</dbReference>
<comment type="caution">
    <text evidence="6">The sequence shown here is derived from an EMBL/GenBank/DDBJ whole genome shotgun (WGS) entry which is preliminary data.</text>
</comment>
<dbReference type="Gene3D" id="3.40.50.2300">
    <property type="match status" value="1"/>
</dbReference>
<dbReference type="Pfam" id="PF00072">
    <property type="entry name" value="Response_reg"/>
    <property type="match status" value="1"/>
</dbReference>
<comment type="function">
    <text evidence="2">May play the central regulatory role in sporulation. It may be an element of the effector pathway responsible for the activation of sporulation genes in response to nutritional stress. Spo0A may act in concert with spo0H (a sigma factor) to control the expression of some genes that are critical to the sporulation process.</text>
</comment>
<dbReference type="AlphaFoldDB" id="V2Z9P4"/>
<dbReference type="STRING" id="592026.GCWU0000282_000799"/>
<dbReference type="Proteomes" id="UP000018227">
    <property type="component" value="Unassembled WGS sequence"/>
</dbReference>
<evidence type="ECO:0000259" key="4">
    <source>
        <dbReference type="PROSITE" id="PS50110"/>
    </source>
</evidence>
<dbReference type="OrthoDB" id="9804747at2"/>
<accession>V2Z9P4</accession>
<dbReference type="eggNOG" id="COG3437">
    <property type="taxonomic scope" value="Bacteria"/>
</dbReference>
<evidence type="ECO:0000256" key="2">
    <source>
        <dbReference type="ARBA" id="ARBA00024867"/>
    </source>
</evidence>
<evidence type="ECO:0000256" key="3">
    <source>
        <dbReference type="PROSITE-ProRule" id="PRU00169"/>
    </source>
</evidence>
<dbReference type="SUPFAM" id="SSF109604">
    <property type="entry name" value="HD-domain/PDEase-like"/>
    <property type="match status" value="1"/>
</dbReference>
<dbReference type="InterPro" id="IPR037522">
    <property type="entry name" value="HD_GYP_dom"/>
</dbReference>
<evidence type="ECO:0000313" key="7">
    <source>
        <dbReference type="Proteomes" id="UP000018227"/>
    </source>
</evidence>
<keyword evidence="7" id="KW-1185">Reference proteome</keyword>
<dbReference type="GO" id="GO:0000160">
    <property type="term" value="P:phosphorelay signal transduction system"/>
    <property type="evidence" value="ECO:0007669"/>
    <property type="project" value="InterPro"/>
</dbReference>
<protein>
    <recommendedName>
        <fullName evidence="1">Stage 0 sporulation protein A homolog</fullName>
    </recommendedName>
</protein>
<keyword evidence="3" id="KW-0597">Phosphoprotein</keyword>
<dbReference type="PANTHER" id="PTHR45228:SF1">
    <property type="entry name" value="CYCLIC DI-GMP PHOSPHODIESTERASE TM_0186"/>
    <property type="match status" value="1"/>
</dbReference>
<dbReference type="InterPro" id="IPR003607">
    <property type="entry name" value="HD/PDEase_dom"/>
</dbReference>
<proteinExistence type="predicted"/>
<feature type="domain" description="HD-GYP" evidence="5">
    <location>
        <begin position="147"/>
        <end position="351"/>
    </location>
</feature>
<dbReference type="InterPro" id="IPR011006">
    <property type="entry name" value="CheY-like_superfamily"/>
</dbReference>
<evidence type="ECO:0000256" key="1">
    <source>
        <dbReference type="ARBA" id="ARBA00018672"/>
    </source>
</evidence>
<dbReference type="Pfam" id="PF13487">
    <property type="entry name" value="HD_5"/>
    <property type="match status" value="1"/>
</dbReference>
<dbReference type="RefSeq" id="WP_023353684.1">
    <property type="nucleotide sequence ID" value="NZ_KI535367.1"/>
</dbReference>
<organism evidence="6 7">
    <name type="scientific">Catonella morbi ATCC 51271</name>
    <dbReference type="NCBI Taxonomy" id="592026"/>
    <lineage>
        <taxon>Bacteria</taxon>
        <taxon>Bacillati</taxon>
        <taxon>Bacillota</taxon>
        <taxon>Clostridia</taxon>
        <taxon>Lachnospirales</taxon>
        <taxon>Lachnospiraceae</taxon>
        <taxon>Catonella</taxon>
    </lineage>
</organism>
<feature type="modified residue" description="4-aspartylphosphate" evidence="3">
    <location>
        <position position="53"/>
    </location>
</feature>
<dbReference type="Gene3D" id="1.10.3210.10">
    <property type="entry name" value="Hypothetical protein af1432"/>
    <property type="match status" value="1"/>
</dbReference>
<dbReference type="PROSITE" id="PS50110">
    <property type="entry name" value="RESPONSE_REGULATORY"/>
    <property type="match status" value="1"/>
</dbReference>